<keyword evidence="4 6" id="KW-0472">Membrane</keyword>
<dbReference type="Proteomes" id="UP000008066">
    <property type="component" value="Unassembled WGS sequence"/>
</dbReference>
<feature type="transmembrane region" description="Helical" evidence="6">
    <location>
        <begin position="439"/>
        <end position="461"/>
    </location>
</feature>
<comment type="subcellular location">
    <subcellularLocation>
        <location evidence="1">Membrane</location>
        <topology evidence="1">Multi-pass membrane protein</topology>
    </subcellularLocation>
</comment>
<evidence type="ECO:0000256" key="6">
    <source>
        <dbReference type="SAM" id="Phobius"/>
    </source>
</evidence>
<reference evidence="7 8" key="1">
    <citation type="journal article" date="2011" name="Cell">
        <title>Insight into structure and assembly of the nuclear pore complex by utilizing the genome of a eukaryotic thermophile.</title>
        <authorList>
            <person name="Amlacher S."/>
            <person name="Sarges P."/>
            <person name="Flemming D."/>
            <person name="van Noort V."/>
            <person name="Kunze R."/>
            <person name="Devos D.P."/>
            <person name="Arumugam M."/>
            <person name="Bork P."/>
            <person name="Hurt E."/>
        </authorList>
    </citation>
    <scope>NUCLEOTIDE SEQUENCE [LARGE SCALE GENOMIC DNA]</scope>
    <source>
        <strain evidence="8">DSM 1495 / CBS 144.50 / IMI 039719</strain>
    </source>
</reference>
<name>G0SHC0_CHATD</name>
<accession>G0SHC0</accession>
<evidence type="ECO:0000256" key="4">
    <source>
        <dbReference type="ARBA" id="ARBA00023136"/>
    </source>
</evidence>
<proteinExistence type="predicted"/>
<keyword evidence="2 6" id="KW-0812">Transmembrane</keyword>
<dbReference type="RefSeq" id="XP_006697227.1">
    <property type="nucleotide sequence ID" value="XM_006697164.1"/>
</dbReference>
<evidence type="ECO:0000313" key="7">
    <source>
        <dbReference type="EMBL" id="EGS17609.1"/>
    </source>
</evidence>
<feature type="region of interest" description="Disordered" evidence="5">
    <location>
        <begin position="266"/>
        <end position="333"/>
    </location>
</feature>
<feature type="transmembrane region" description="Helical" evidence="6">
    <location>
        <begin position="48"/>
        <end position="68"/>
    </location>
</feature>
<dbReference type="EMBL" id="GL988047">
    <property type="protein sequence ID" value="EGS17609.1"/>
    <property type="molecule type" value="Genomic_DNA"/>
</dbReference>
<dbReference type="GO" id="GO:0016020">
    <property type="term" value="C:membrane"/>
    <property type="evidence" value="ECO:0007669"/>
    <property type="project" value="UniProtKB-SubCell"/>
</dbReference>
<feature type="transmembrane region" description="Helical" evidence="6">
    <location>
        <begin position="404"/>
        <end position="427"/>
    </location>
</feature>
<feature type="region of interest" description="Disordered" evidence="5">
    <location>
        <begin position="163"/>
        <end position="212"/>
    </location>
</feature>
<feature type="compositionally biased region" description="Basic and acidic residues" evidence="5">
    <location>
        <begin position="132"/>
        <end position="145"/>
    </location>
</feature>
<protein>
    <submittedName>
        <fullName evidence="7">Putative metal ion transmembrane transporter protein</fullName>
    </submittedName>
</protein>
<dbReference type="GO" id="GO:0005385">
    <property type="term" value="F:zinc ion transmembrane transporter activity"/>
    <property type="evidence" value="ECO:0007669"/>
    <property type="project" value="TreeGrafter"/>
</dbReference>
<feature type="region of interest" description="Disordered" evidence="5">
    <location>
        <begin position="129"/>
        <end position="148"/>
    </location>
</feature>
<feature type="transmembrane region" description="Helical" evidence="6">
    <location>
        <begin position="473"/>
        <end position="491"/>
    </location>
</feature>
<dbReference type="GeneID" id="18260986"/>
<organism evidence="8">
    <name type="scientific">Chaetomium thermophilum (strain DSM 1495 / CBS 144.50 / IMI 039719)</name>
    <name type="common">Thermochaetoides thermophila</name>
    <dbReference type="NCBI Taxonomy" id="759272"/>
    <lineage>
        <taxon>Eukaryota</taxon>
        <taxon>Fungi</taxon>
        <taxon>Dikarya</taxon>
        <taxon>Ascomycota</taxon>
        <taxon>Pezizomycotina</taxon>
        <taxon>Sordariomycetes</taxon>
        <taxon>Sordariomycetidae</taxon>
        <taxon>Sordariales</taxon>
        <taxon>Chaetomiaceae</taxon>
        <taxon>Thermochaetoides</taxon>
    </lineage>
</organism>
<feature type="compositionally biased region" description="Polar residues" evidence="5">
    <location>
        <begin position="175"/>
        <end position="191"/>
    </location>
</feature>
<keyword evidence="8" id="KW-1185">Reference proteome</keyword>
<feature type="compositionally biased region" description="Basic and acidic residues" evidence="5">
    <location>
        <begin position="267"/>
        <end position="285"/>
    </location>
</feature>
<dbReference type="STRING" id="759272.G0SHC0"/>
<dbReference type="PANTHER" id="PTHR11040">
    <property type="entry name" value="ZINC/IRON TRANSPORTER"/>
    <property type="match status" value="1"/>
</dbReference>
<evidence type="ECO:0000256" key="5">
    <source>
        <dbReference type="SAM" id="MobiDB-lite"/>
    </source>
</evidence>
<evidence type="ECO:0000256" key="3">
    <source>
        <dbReference type="ARBA" id="ARBA00022989"/>
    </source>
</evidence>
<evidence type="ECO:0000313" key="8">
    <source>
        <dbReference type="Proteomes" id="UP000008066"/>
    </source>
</evidence>
<gene>
    <name evidence="7" type="ORF">CTHT_0069480</name>
</gene>
<dbReference type="PANTHER" id="PTHR11040:SF210">
    <property type="entry name" value="ZINC-REGULATED TRANSPORTER 3"/>
    <property type="match status" value="1"/>
</dbReference>
<feature type="transmembrane region" description="Helical" evidence="6">
    <location>
        <begin position="374"/>
        <end position="397"/>
    </location>
</feature>
<sequence>MEIDNDTRGWILCAFSGVACVLGAAITCIDYFVRLLPGKRNFRIQQSSAFLACSLSLSFGVMLFSALYSMLPSAMRYLTEDGWDHQSAGFLMMTCFVTGYFGIKMMSRVLHQYMPSHVVDCDHTHQGPVDVEVGHHHGQRDEHTYPRPSIAETTPLLSARTDGAANGAAKLKSPRTLSVTSKSNGHPQTNGHPHPDVHPHDADNTDRRPSARHSKSLVMCLLKDTPDCSEEGPCFGYSDPCNQSCFKHTGGPLTRSVTLPASFCSPSHDDVPRESFHENPAHSPDESTLAPDSEPGPIIHTPDVYSHSPDAHSHHSHHSSQQQQQQQQHHHHVPTNAFLSISLQTVLAIALHKFPEGFITYATNHANPTLGLNVFLALSVHNITEGFAMALPLYLALNSRVKAIAWAALLGGLSQPLGAGVAVLWFTLAGDKQVGVNNTAYGCLFAGTAGIMVSVALQLFVESLGLKHDREMSILFGFGGMMLMGVSNALVSH</sequence>
<feature type="transmembrane region" description="Helical" evidence="6">
    <location>
        <begin position="14"/>
        <end position="36"/>
    </location>
</feature>
<dbReference type="AlphaFoldDB" id="G0SHC0"/>
<evidence type="ECO:0000256" key="2">
    <source>
        <dbReference type="ARBA" id="ARBA00022692"/>
    </source>
</evidence>
<dbReference type="InterPro" id="IPR003689">
    <property type="entry name" value="ZIP"/>
</dbReference>
<dbReference type="OrthoDB" id="262547at2759"/>
<evidence type="ECO:0000256" key="1">
    <source>
        <dbReference type="ARBA" id="ARBA00004141"/>
    </source>
</evidence>
<dbReference type="KEGG" id="cthr:CTHT_0069480"/>
<feature type="transmembrane region" description="Helical" evidence="6">
    <location>
        <begin position="88"/>
        <end position="106"/>
    </location>
</feature>
<keyword evidence="3 6" id="KW-1133">Transmembrane helix</keyword>
<dbReference type="Pfam" id="PF02535">
    <property type="entry name" value="Zip"/>
    <property type="match status" value="1"/>
</dbReference>
<dbReference type="OMA" id="HVVDCAH"/>
<dbReference type="HOGENOM" id="CLU_023518_1_0_1"/>
<feature type="compositionally biased region" description="Basic and acidic residues" evidence="5">
    <location>
        <begin position="193"/>
        <end position="209"/>
    </location>
</feature>
<dbReference type="eggNOG" id="KOG2474">
    <property type="taxonomic scope" value="Eukaryota"/>
</dbReference>